<name>A0ACB7RUS6_HYAAI</name>
<reference evidence="1" key="1">
    <citation type="submission" date="2020-05" db="EMBL/GenBank/DDBJ databases">
        <title>Large-scale comparative analyses of tick genomes elucidate their genetic diversity and vector capacities.</title>
        <authorList>
            <person name="Jia N."/>
            <person name="Wang J."/>
            <person name="Shi W."/>
            <person name="Du L."/>
            <person name="Sun Y."/>
            <person name="Zhan W."/>
            <person name="Jiang J."/>
            <person name="Wang Q."/>
            <person name="Zhang B."/>
            <person name="Ji P."/>
            <person name="Sakyi L.B."/>
            <person name="Cui X."/>
            <person name="Yuan T."/>
            <person name="Jiang B."/>
            <person name="Yang W."/>
            <person name="Lam T.T.-Y."/>
            <person name="Chang Q."/>
            <person name="Ding S."/>
            <person name="Wang X."/>
            <person name="Zhu J."/>
            <person name="Ruan X."/>
            <person name="Zhao L."/>
            <person name="Wei J."/>
            <person name="Que T."/>
            <person name="Du C."/>
            <person name="Cheng J."/>
            <person name="Dai P."/>
            <person name="Han X."/>
            <person name="Huang E."/>
            <person name="Gao Y."/>
            <person name="Liu J."/>
            <person name="Shao H."/>
            <person name="Ye R."/>
            <person name="Li L."/>
            <person name="Wei W."/>
            <person name="Wang X."/>
            <person name="Wang C."/>
            <person name="Yang T."/>
            <person name="Huo Q."/>
            <person name="Li W."/>
            <person name="Guo W."/>
            <person name="Chen H."/>
            <person name="Zhou L."/>
            <person name="Ni X."/>
            <person name="Tian J."/>
            <person name="Zhou Y."/>
            <person name="Sheng Y."/>
            <person name="Liu T."/>
            <person name="Pan Y."/>
            <person name="Xia L."/>
            <person name="Li J."/>
            <person name="Zhao F."/>
            <person name="Cao W."/>
        </authorList>
    </citation>
    <scope>NUCLEOTIDE SEQUENCE</scope>
    <source>
        <strain evidence="1">Hyas-2018</strain>
    </source>
</reference>
<sequence length="300" mass="33324">MRPRDVERLLETVSRLTAAPVSEVTLECNPSPTAKDNLRDFKEAGVTRLSIGMQSLCSDDELSSLGRTHTVQDGLQCLDRAMHLFPGRVSVDVLYGRPRQTLDGWLREVQQVLELGTSHVSLYELTLERGTHLFKEVQAGLQSLPGSETSSQMYLAAVEGHECKHNQSLWKGWQYLGIGPGAHSRVLVDKGHWEARVQTLEPNPWMREVSTRGHGTRLVRPLSRQDRLEELLMMGLRTACGISDQVADVSPFNHCSDRHVLETMTTVASSSCLRATKAGMNVADSLVSSMLPRLRQSANV</sequence>
<accession>A0ACB7RUS6</accession>
<protein>
    <submittedName>
        <fullName evidence="1">Uncharacterized protein</fullName>
    </submittedName>
</protein>
<proteinExistence type="predicted"/>
<evidence type="ECO:0000313" key="2">
    <source>
        <dbReference type="Proteomes" id="UP000821845"/>
    </source>
</evidence>
<comment type="caution">
    <text evidence="1">The sequence shown here is derived from an EMBL/GenBank/DDBJ whole genome shotgun (WGS) entry which is preliminary data.</text>
</comment>
<keyword evidence="2" id="KW-1185">Reference proteome</keyword>
<gene>
    <name evidence="1" type="ORF">HPB50_007891</name>
</gene>
<organism evidence="1 2">
    <name type="scientific">Hyalomma asiaticum</name>
    <name type="common">Tick</name>
    <dbReference type="NCBI Taxonomy" id="266040"/>
    <lineage>
        <taxon>Eukaryota</taxon>
        <taxon>Metazoa</taxon>
        <taxon>Ecdysozoa</taxon>
        <taxon>Arthropoda</taxon>
        <taxon>Chelicerata</taxon>
        <taxon>Arachnida</taxon>
        <taxon>Acari</taxon>
        <taxon>Parasitiformes</taxon>
        <taxon>Ixodida</taxon>
        <taxon>Ixodoidea</taxon>
        <taxon>Ixodidae</taxon>
        <taxon>Hyalomminae</taxon>
        <taxon>Hyalomma</taxon>
    </lineage>
</organism>
<dbReference type="EMBL" id="CM023487">
    <property type="protein sequence ID" value="KAH6925589.1"/>
    <property type="molecule type" value="Genomic_DNA"/>
</dbReference>
<dbReference type="Proteomes" id="UP000821845">
    <property type="component" value="Chromosome 7"/>
</dbReference>
<evidence type="ECO:0000313" key="1">
    <source>
        <dbReference type="EMBL" id="KAH6925589.1"/>
    </source>
</evidence>